<accession>A0A0F9JDV1</accession>
<dbReference type="EMBL" id="LAZR01010253">
    <property type="protein sequence ID" value="KKM67984.1"/>
    <property type="molecule type" value="Genomic_DNA"/>
</dbReference>
<comment type="caution">
    <text evidence="1">The sequence shown here is derived from an EMBL/GenBank/DDBJ whole genome shotgun (WGS) entry which is preliminary data.</text>
</comment>
<dbReference type="AlphaFoldDB" id="A0A0F9JDV1"/>
<sequence>MEIFLTVSALTFSALFFAGFRASKAADRLQICIDNGTIDFDGVTITIPSELPVQHKIKLERERYIYLNAARSLFRGAAFLRLHQKHSAN</sequence>
<reference evidence="1" key="1">
    <citation type="journal article" date="2015" name="Nature">
        <title>Complex archaea that bridge the gap between prokaryotes and eukaryotes.</title>
        <authorList>
            <person name="Spang A."/>
            <person name="Saw J.H."/>
            <person name="Jorgensen S.L."/>
            <person name="Zaremba-Niedzwiedzka K."/>
            <person name="Martijn J."/>
            <person name="Lind A.E."/>
            <person name="van Eijk R."/>
            <person name="Schleper C."/>
            <person name="Guy L."/>
            <person name="Ettema T.J."/>
        </authorList>
    </citation>
    <scope>NUCLEOTIDE SEQUENCE</scope>
</reference>
<organism evidence="1">
    <name type="scientific">marine sediment metagenome</name>
    <dbReference type="NCBI Taxonomy" id="412755"/>
    <lineage>
        <taxon>unclassified sequences</taxon>
        <taxon>metagenomes</taxon>
        <taxon>ecological metagenomes</taxon>
    </lineage>
</organism>
<protein>
    <submittedName>
        <fullName evidence="1">Uncharacterized protein</fullName>
    </submittedName>
</protein>
<name>A0A0F9JDV1_9ZZZZ</name>
<proteinExistence type="predicted"/>
<gene>
    <name evidence="1" type="ORF">LCGC14_1465620</name>
</gene>
<evidence type="ECO:0000313" key="1">
    <source>
        <dbReference type="EMBL" id="KKM67984.1"/>
    </source>
</evidence>